<feature type="region of interest" description="Disordered" evidence="1">
    <location>
        <begin position="1"/>
        <end position="35"/>
    </location>
</feature>
<dbReference type="AlphaFoldDB" id="Q2GQZ6"/>
<sequence>MPAKSNEIPHRRNGRSAEMRAKRSPGSGRLGETGALRQRTISATAMEVPPPTLSDLRDSPVKNGNKGLLTCPWAFGDGSQPRDANLAPQNQSGAYNLPLRNQLGTGNPKALSHQPPFIPKSSDNRVILRSLERRRPLGLTPPLVGLEVTECGTNA</sequence>
<proteinExistence type="predicted"/>
<dbReference type="HOGENOM" id="CLU_1695272_0_0_1"/>
<dbReference type="VEuPathDB" id="FungiDB:CHGG_09608"/>
<dbReference type="RefSeq" id="XP_001227535.1">
    <property type="nucleotide sequence ID" value="XM_001227534.1"/>
</dbReference>
<accession>Q2GQZ6</accession>
<evidence type="ECO:0000256" key="1">
    <source>
        <dbReference type="SAM" id="MobiDB-lite"/>
    </source>
</evidence>
<dbReference type="EMBL" id="CH408035">
    <property type="protein sequence ID" value="EAQ83204.1"/>
    <property type="molecule type" value="Genomic_DNA"/>
</dbReference>
<name>Q2GQZ6_CHAGB</name>
<dbReference type="InParanoid" id="Q2GQZ6"/>
<gene>
    <name evidence="2" type="ORF">CHGG_09608</name>
</gene>
<protein>
    <submittedName>
        <fullName evidence="2">Uncharacterized protein</fullName>
    </submittedName>
</protein>
<feature type="region of interest" description="Disordered" evidence="1">
    <location>
        <begin position="77"/>
        <end position="123"/>
    </location>
</feature>
<keyword evidence="3" id="KW-1185">Reference proteome</keyword>
<reference evidence="3" key="1">
    <citation type="journal article" date="2015" name="Genome Announc.">
        <title>Draft genome sequence of the cellulolytic fungus Chaetomium globosum.</title>
        <authorList>
            <person name="Cuomo C.A."/>
            <person name="Untereiner W.A."/>
            <person name="Ma L.-J."/>
            <person name="Grabherr M."/>
            <person name="Birren B.W."/>
        </authorList>
    </citation>
    <scope>NUCLEOTIDE SEQUENCE [LARGE SCALE GENOMIC DNA]</scope>
    <source>
        <strain evidence="3">ATCC 6205 / CBS 148.51 / DSM 1962 / NBRC 6347 / NRRL 1970</strain>
    </source>
</reference>
<organism evidence="2 3">
    <name type="scientific">Chaetomium globosum (strain ATCC 6205 / CBS 148.51 / DSM 1962 / NBRC 6347 / NRRL 1970)</name>
    <name type="common">Soil fungus</name>
    <dbReference type="NCBI Taxonomy" id="306901"/>
    <lineage>
        <taxon>Eukaryota</taxon>
        <taxon>Fungi</taxon>
        <taxon>Dikarya</taxon>
        <taxon>Ascomycota</taxon>
        <taxon>Pezizomycotina</taxon>
        <taxon>Sordariomycetes</taxon>
        <taxon>Sordariomycetidae</taxon>
        <taxon>Sordariales</taxon>
        <taxon>Chaetomiaceae</taxon>
        <taxon>Chaetomium</taxon>
    </lineage>
</organism>
<dbReference type="GeneID" id="4396138"/>
<evidence type="ECO:0000313" key="2">
    <source>
        <dbReference type="EMBL" id="EAQ83204.1"/>
    </source>
</evidence>
<feature type="region of interest" description="Disordered" evidence="1">
    <location>
        <begin position="42"/>
        <end position="61"/>
    </location>
</feature>
<evidence type="ECO:0000313" key="3">
    <source>
        <dbReference type="Proteomes" id="UP000001056"/>
    </source>
</evidence>
<dbReference type="Proteomes" id="UP000001056">
    <property type="component" value="Unassembled WGS sequence"/>
</dbReference>
<feature type="compositionally biased region" description="Basic and acidic residues" evidence="1">
    <location>
        <begin position="7"/>
        <end position="21"/>
    </location>
</feature>